<evidence type="ECO:0000313" key="3">
    <source>
        <dbReference type="Proteomes" id="UP000299102"/>
    </source>
</evidence>
<name>A0A4C2A5G5_EUMVA</name>
<sequence length="96" mass="10418">MTLCRVFNEFSITFTTLHGGCRNGVDQRVGSVSDPESDEENEEGDYTVYECPGFATTGEMEVKNPLFSDDPTPATPGKDAVKPDDEVTTHAKGAQE</sequence>
<reference evidence="2 3" key="1">
    <citation type="journal article" date="2019" name="Commun. Biol.">
        <title>The bagworm genome reveals a unique fibroin gene that provides high tensile strength.</title>
        <authorList>
            <person name="Kono N."/>
            <person name="Nakamura H."/>
            <person name="Ohtoshi R."/>
            <person name="Tomita M."/>
            <person name="Numata K."/>
            <person name="Arakawa K."/>
        </authorList>
    </citation>
    <scope>NUCLEOTIDE SEQUENCE [LARGE SCALE GENOMIC DNA]</scope>
</reference>
<evidence type="ECO:0000256" key="1">
    <source>
        <dbReference type="SAM" id="MobiDB-lite"/>
    </source>
</evidence>
<protein>
    <submittedName>
        <fullName evidence="2">Neural proliferation differentiation and control protein 1</fullName>
    </submittedName>
</protein>
<dbReference type="Pfam" id="PF06809">
    <property type="entry name" value="NPDC1"/>
    <property type="match status" value="1"/>
</dbReference>
<dbReference type="AlphaFoldDB" id="A0A4C2A5G5"/>
<dbReference type="OrthoDB" id="6270617at2759"/>
<dbReference type="Proteomes" id="UP000299102">
    <property type="component" value="Unassembled WGS sequence"/>
</dbReference>
<comment type="caution">
    <text evidence="2">The sequence shown here is derived from an EMBL/GenBank/DDBJ whole genome shotgun (WGS) entry which is preliminary data.</text>
</comment>
<accession>A0A4C2A5G5</accession>
<evidence type="ECO:0000313" key="2">
    <source>
        <dbReference type="EMBL" id="GBP95032.1"/>
    </source>
</evidence>
<feature type="compositionally biased region" description="Basic and acidic residues" evidence="1">
    <location>
        <begin position="79"/>
        <end position="96"/>
    </location>
</feature>
<gene>
    <name evidence="2" type="primary">Npdc1</name>
    <name evidence="2" type="ORF">EVAR_61312_1</name>
</gene>
<dbReference type="EMBL" id="BGZK01002577">
    <property type="protein sequence ID" value="GBP95032.1"/>
    <property type="molecule type" value="Genomic_DNA"/>
</dbReference>
<dbReference type="InterPro" id="IPR009635">
    <property type="entry name" value="NPDC1"/>
</dbReference>
<proteinExistence type="predicted"/>
<keyword evidence="3" id="KW-1185">Reference proteome</keyword>
<dbReference type="GO" id="GO:0016020">
    <property type="term" value="C:membrane"/>
    <property type="evidence" value="ECO:0007669"/>
    <property type="project" value="InterPro"/>
</dbReference>
<organism evidence="2 3">
    <name type="scientific">Eumeta variegata</name>
    <name type="common">Bagworm moth</name>
    <name type="synonym">Eumeta japonica</name>
    <dbReference type="NCBI Taxonomy" id="151549"/>
    <lineage>
        <taxon>Eukaryota</taxon>
        <taxon>Metazoa</taxon>
        <taxon>Ecdysozoa</taxon>
        <taxon>Arthropoda</taxon>
        <taxon>Hexapoda</taxon>
        <taxon>Insecta</taxon>
        <taxon>Pterygota</taxon>
        <taxon>Neoptera</taxon>
        <taxon>Endopterygota</taxon>
        <taxon>Lepidoptera</taxon>
        <taxon>Glossata</taxon>
        <taxon>Ditrysia</taxon>
        <taxon>Tineoidea</taxon>
        <taxon>Psychidae</taxon>
        <taxon>Oiketicinae</taxon>
        <taxon>Eumeta</taxon>
    </lineage>
</organism>
<dbReference type="PANTHER" id="PTHR23352:SF2">
    <property type="entry name" value="NEURAL PROLIFERATION DIFFERENTIATION AND CONTROL PROTEIN 1"/>
    <property type="match status" value="1"/>
</dbReference>
<feature type="region of interest" description="Disordered" evidence="1">
    <location>
        <begin position="65"/>
        <end position="96"/>
    </location>
</feature>
<dbReference type="PANTHER" id="PTHR23352">
    <property type="entry name" value="NEURAL PROLIFERATION DIFFERENTIATION AND CONTROL PROTEIN-1 NPDC-1 PROTEIN"/>
    <property type="match status" value="1"/>
</dbReference>